<name>A0A509MFH5_9ACTN</name>
<reference evidence="1 3" key="1">
    <citation type="submission" date="2016-09" db="EMBL/GenBank/DDBJ databases">
        <authorList>
            <person name="Laine KS P."/>
        </authorList>
    </citation>
    <scope>NUCLEOTIDE SEQUENCE [LARGE SCALE GENOMIC DNA]</scope>
    <source>
        <strain evidence="1">PFRJS-23</strain>
    </source>
</reference>
<dbReference type="AlphaFoldDB" id="A0A509MFH5"/>
<evidence type="ECO:0008006" key="4">
    <source>
        <dbReference type="Google" id="ProtNLM"/>
    </source>
</evidence>
<proteinExistence type="predicted"/>
<dbReference type="EMBL" id="LT618794">
    <property type="protein sequence ID" value="SCQ83263.1"/>
    <property type="molecule type" value="Genomic_DNA"/>
</dbReference>
<evidence type="ECO:0000313" key="2">
    <source>
        <dbReference type="EMBL" id="SCQ83263.1"/>
    </source>
</evidence>
<dbReference type="EMBL" id="LT618793">
    <property type="protein sequence ID" value="SCQ79647.1"/>
    <property type="molecule type" value="Genomic_DNA"/>
</dbReference>
<organism evidence="1 3">
    <name type="scientific">Propionibacterium freudenreichii</name>
    <dbReference type="NCBI Taxonomy" id="1744"/>
    <lineage>
        <taxon>Bacteria</taxon>
        <taxon>Bacillati</taxon>
        <taxon>Actinomycetota</taxon>
        <taxon>Actinomycetes</taxon>
        <taxon>Propionibacteriales</taxon>
        <taxon>Propionibacteriaceae</taxon>
        <taxon>Propionibacterium</taxon>
    </lineage>
</organism>
<protein>
    <recommendedName>
        <fullName evidence="4">RusA</fullName>
    </recommendedName>
</protein>
<gene>
    <name evidence="2" type="ORF">PFR_JS23-PH_53</name>
    <name evidence="1" type="ORF">PFR_JS23_1446</name>
</gene>
<accession>A0A509MFH5</accession>
<evidence type="ECO:0000313" key="3">
    <source>
        <dbReference type="Proteomes" id="UP000250080"/>
    </source>
</evidence>
<dbReference type="Proteomes" id="UP000250080">
    <property type="component" value="Chromosome I"/>
</dbReference>
<dbReference type="RefSeq" id="WP_085763876.1">
    <property type="nucleotide sequence ID" value="NZ_CP018002.1"/>
</dbReference>
<dbReference type="Proteomes" id="UP000250080">
    <property type="component" value="Chromosome II"/>
</dbReference>
<sequence length="127" mass="14159">MSRSRRSARTAGTRFETAVADYLARHVDDAIERRARNGAKDRGDISGLRHMRGRLVVECKDYGGQMKAAQWVSEADTERGNDDAMAGLVVAKRRGTQAPADQWVLTTLGELVALINGNRDHYEQEEE</sequence>
<evidence type="ECO:0000313" key="1">
    <source>
        <dbReference type="EMBL" id="SCQ79647.1"/>
    </source>
</evidence>